<accession>A0A381UT52</accession>
<dbReference type="PANTHER" id="PTHR30023">
    <property type="entry name" value="D-ALANYL-D-ALANINE CARBOXYPEPTIDASE"/>
    <property type="match status" value="1"/>
</dbReference>
<gene>
    <name evidence="3" type="ORF">METZ01_LOCUS84124</name>
</gene>
<dbReference type="Gene3D" id="3.50.80.20">
    <property type="entry name" value="D-Ala-D-Ala carboxypeptidase C, peptidase S13"/>
    <property type="match status" value="1"/>
</dbReference>
<evidence type="ECO:0000256" key="2">
    <source>
        <dbReference type="ARBA" id="ARBA00022801"/>
    </source>
</evidence>
<reference evidence="3" key="1">
    <citation type="submission" date="2018-05" db="EMBL/GenBank/DDBJ databases">
        <authorList>
            <person name="Lanie J.A."/>
            <person name="Ng W.-L."/>
            <person name="Kazmierczak K.M."/>
            <person name="Andrzejewski T.M."/>
            <person name="Davidsen T.M."/>
            <person name="Wayne K.J."/>
            <person name="Tettelin H."/>
            <person name="Glass J.I."/>
            <person name="Rusch D."/>
            <person name="Podicherti R."/>
            <person name="Tsui H.-C.T."/>
            <person name="Winkler M.E."/>
        </authorList>
    </citation>
    <scope>NUCLEOTIDE SEQUENCE</scope>
</reference>
<evidence type="ECO:0000256" key="1">
    <source>
        <dbReference type="ARBA" id="ARBA00006096"/>
    </source>
</evidence>
<dbReference type="PRINTS" id="PR00922">
    <property type="entry name" value="DADACBPTASE3"/>
</dbReference>
<dbReference type="GO" id="GO:0004185">
    <property type="term" value="F:serine-type carboxypeptidase activity"/>
    <property type="evidence" value="ECO:0007669"/>
    <property type="project" value="InterPro"/>
</dbReference>
<organism evidence="3">
    <name type="scientific">marine metagenome</name>
    <dbReference type="NCBI Taxonomy" id="408172"/>
    <lineage>
        <taxon>unclassified sequences</taxon>
        <taxon>metagenomes</taxon>
        <taxon>ecological metagenomes</taxon>
    </lineage>
</organism>
<keyword evidence="2" id="KW-0378">Hydrolase</keyword>
<dbReference type="Gene3D" id="3.40.710.10">
    <property type="entry name" value="DD-peptidase/beta-lactamase superfamily"/>
    <property type="match status" value="2"/>
</dbReference>
<name>A0A381UT52_9ZZZZ</name>
<dbReference type="InterPro" id="IPR012338">
    <property type="entry name" value="Beta-lactam/transpept-like"/>
</dbReference>
<comment type="similarity">
    <text evidence="1">Belongs to the peptidase S13 family.</text>
</comment>
<dbReference type="EMBL" id="UINC01007074">
    <property type="protein sequence ID" value="SVA31270.1"/>
    <property type="molecule type" value="Genomic_DNA"/>
</dbReference>
<evidence type="ECO:0008006" key="4">
    <source>
        <dbReference type="Google" id="ProtNLM"/>
    </source>
</evidence>
<evidence type="ECO:0000313" key="3">
    <source>
        <dbReference type="EMBL" id="SVA31270.1"/>
    </source>
</evidence>
<protein>
    <recommendedName>
        <fullName evidence="4">D-alanyl-D-alanine carboxypeptidase/D-alanyl-D-alanine-endopeptidase</fullName>
    </recommendedName>
</protein>
<proteinExistence type="inferred from homology"/>
<dbReference type="AlphaFoldDB" id="A0A381UT52"/>
<dbReference type="Pfam" id="PF02113">
    <property type="entry name" value="Peptidase_S13"/>
    <property type="match status" value="2"/>
</dbReference>
<dbReference type="GO" id="GO:0006508">
    <property type="term" value="P:proteolysis"/>
    <property type="evidence" value="ECO:0007669"/>
    <property type="project" value="InterPro"/>
</dbReference>
<dbReference type="GO" id="GO:0000270">
    <property type="term" value="P:peptidoglycan metabolic process"/>
    <property type="evidence" value="ECO:0007669"/>
    <property type="project" value="TreeGrafter"/>
</dbReference>
<sequence length="446" mass="48595">VNLLRTHRRALFAALLCLLALPTLVTAQNGEPAPSPSSEIAAVITHPTLEEATVGILAVDLESSEVLIDYIADEPFIPASVNKLFTVAAALWRLGPAFVWQTPLAYTGDRLGTDDETIAGNLWALGRGAPDIVEEQLWVAARAIHAHGITLINGDLVVDDRYFDNERFGQSWPGGVQVQEAYHAPIGALMANYSAYRKGDEWVAVEDPALYFGERLHALLDLAGVKISGEVRRPTIDELTTLMPSEETRPDNSRSALPGPLQPLYTIHSEPLGRLVLDVNKYSNNVMAETILKTLGAAEYGHPGTASKGLAVVAQFRNEVLGTSLTDYVQADGSGLSNLNRVSPRQVVELLQHAHSNFHFGPEFVASMKISGMDGFNPRPFRDPPLVGELRLKSGHIRGVNTLSGYAHTESGRTVAFCVMINGHKSQQWEIDQRVAELSKIILLSY</sequence>
<dbReference type="PANTHER" id="PTHR30023:SF0">
    <property type="entry name" value="PENICILLIN-SENSITIVE CARBOXYPEPTIDASE A"/>
    <property type="match status" value="1"/>
</dbReference>
<dbReference type="SUPFAM" id="SSF56601">
    <property type="entry name" value="beta-lactamase/transpeptidase-like"/>
    <property type="match status" value="1"/>
</dbReference>
<feature type="non-terminal residue" evidence="3">
    <location>
        <position position="1"/>
    </location>
</feature>
<dbReference type="InterPro" id="IPR000667">
    <property type="entry name" value="Peptidase_S13"/>
</dbReference>